<evidence type="ECO:0000259" key="2">
    <source>
        <dbReference type="Pfam" id="PF07626"/>
    </source>
</evidence>
<dbReference type="InterPro" id="IPR011478">
    <property type="entry name" value="DUF1585"/>
</dbReference>
<dbReference type="InterPro" id="IPR036909">
    <property type="entry name" value="Cyt_c-like_dom_sf"/>
</dbReference>
<dbReference type="InterPro" id="IPR013039">
    <property type="entry name" value="DUF1588"/>
</dbReference>
<evidence type="ECO:0000259" key="4">
    <source>
        <dbReference type="Pfam" id="PF07631"/>
    </source>
</evidence>
<dbReference type="Pfam" id="PF07624">
    <property type="entry name" value="PSD2"/>
    <property type="match status" value="1"/>
</dbReference>
<reference evidence="6" key="1">
    <citation type="submission" date="2018-05" db="EMBL/GenBank/DDBJ databases">
        <authorList>
            <person name="Lanie J.A."/>
            <person name="Ng W.-L."/>
            <person name="Kazmierczak K.M."/>
            <person name="Andrzejewski T.M."/>
            <person name="Davidsen T.M."/>
            <person name="Wayne K.J."/>
            <person name="Tettelin H."/>
            <person name="Glass J.I."/>
            <person name="Rusch D."/>
            <person name="Podicherti R."/>
            <person name="Tsui H.-C.T."/>
            <person name="Winkler M.E."/>
        </authorList>
    </citation>
    <scope>NUCLEOTIDE SEQUENCE</scope>
</reference>
<feature type="domain" description="DUF1595" evidence="5">
    <location>
        <begin position="393"/>
        <end position="453"/>
    </location>
</feature>
<feature type="domain" description="DUF1585" evidence="1">
    <location>
        <begin position="725"/>
        <end position="798"/>
    </location>
</feature>
<dbReference type="AlphaFoldDB" id="A0A381U7L1"/>
<dbReference type="SUPFAM" id="SSF46626">
    <property type="entry name" value="Cytochrome c"/>
    <property type="match status" value="1"/>
</dbReference>
<evidence type="ECO:0000259" key="5">
    <source>
        <dbReference type="Pfam" id="PF07637"/>
    </source>
</evidence>
<feature type="domain" description="DUF1592" evidence="4">
    <location>
        <begin position="468"/>
        <end position="594"/>
    </location>
</feature>
<sequence length="823" mass="91072">MSKSTWILLIAGCFCVGITAHNGTTASIQTGAVPIQAPETVPASDSPQATELIGQYCLQCHNDRALRGNLSLVDFDATHPSENAEIAEKVIRKLTAGMMPPPGSRRPDQQDIETAVTLLEDRIDQTALASPNPGRRTFQRLNRAEYTRTVRSLLKVEIDVNAFLPPDTLSQGFDNIADVQGSSATLLQGFLRAADHTSRLAVGDPKLSASEANYKVPRTASQLRRAEGAPFGTRGGVAIVHTFPADGDYIFKVQMHPTPVGALYGMTAGDQEQIEISIDGERVALLSIDPFMHEADPNGMNIETDAIAIKAGPRRVAAAFLKHFDGPVDDIIEPVEHTLADTEIGGARGITTLPHLRDFSIRGPSNITGVSETPSRRVIFSCRPISLEEELPCAQEIISRLASQAYRRPVDNVDVDSLMAFYQKGSEEEDFEGGIRTALRALLASPQFMFRFEQVPPGVTTGEQYRISDVGLASRLSYFLWGTIPDEELITFAIEQGFDGQDAVELQIQRMLTDSRAEAFGTRFAAQYLRLQDLEKLHPDAIQYPQYDRTLTHALRRETELFFEHLVREDRNILELLDAPYTFANERIAKHYGIPNVTGNKFRQVDLPSERRGILGHGSFLASTSFANRTSPVLRGKWIMEVLLGSPPPPPPANVPELEETDAVLGNRRLTLRERMEEHRSNPACSSCHRVIDPLGLALENFDPTGAWRIRDNDILIDASGELYDGTPLNGASDLRNALLARPRIFLTSFTENLMSYALGRRIEYFDMPSIRAIMQEASEHDNRLSAYILGVVNSPAFRTSQADGPALFEDSFTVEEQEQIRH</sequence>
<evidence type="ECO:0000259" key="1">
    <source>
        <dbReference type="Pfam" id="PF07624"/>
    </source>
</evidence>
<dbReference type="GO" id="GO:0020037">
    <property type="term" value="F:heme binding"/>
    <property type="evidence" value="ECO:0007669"/>
    <property type="project" value="InterPro"/>
</dbReference>
<organism evidence="6">
    <name type="scientific">marine metagenome</name>
    <dbReference type="NCBI Taxonomy" id="408172"/>
    <lineage>
        <taxon>unclassified sequences</taxon>
        <taxon>metagenomes</taxon>
        <taxon>ecological metagenomes</taxon>
    </lineage>
</organism>
<dbReference type="Pfam" id="PF07626">
    <property type="entry name" value="PSD3"/>
    <property type="match status" value="1"/>
</dbReference>
<evidence type="ECO:0008006" key="7">
    <source>
        <dbReference type="Google" id="ProtNLM"/>
    </source>
</evidence>
<dbReference type="InterPro" id="IPR013043">
    <property type="entry name" value="DUF1595"/>
</dbReference>
<dbReference type="InterPro" id="IPR013036">
    <property type="entry name" value="DUF1587"/>
</dbReference>
<gene>
    <name evidence="6" type="ORF">METZ01_LOCUS77074</name>
</gene>
<accession>A0A381U7L1</accession>
<protein>
    <recommendedName>
        <fullName evidence="7">DUF1592 domain-containing protein</fullName>
    </recommendedName>
</protein>
<dbReference type="InterPro" id="IPR013042">
    <property type="entry name" value="DUF1592"/>
</dbReference>
<dbReference type="GO" id="GO:0009055">
    <property type="term" value="F:electron transfer activity"/>
    <property type="evidence" value="ECO:0007669"/>
    <property type="project" value="InterPro"/>
</dbReference>
<evidence type="ECO:0000313" key="6">
    <source>
        <dbReference type="EMBL" id="SVA24220.1"/>
    </source>
</evidence>
<dbReference type="Pfam" id="PF07631">
    <property type="entry name" value="PSD4"/>
    <property type="match status" value="1"/>
</dbReference>
<evidence type="ECO:0000259" key="3">
    <source>
        <dbReference type="Pfam" id="PF07627"/>
    </source>
</evidence>
<dbReference type="Pfam" id="PF07627">
    <property type="entry name" value="PSCyt3"/>
    <property type="match status" value="1"/>
</dbReference>
<dbReference type="Pfam" id="PF07637">
    <property type="entry name" value="PSD5"/>
    <property type="match status" value="1"/>
</dbReference>
<proteinExistence type="predicted"/>
<feature type="domain" description="DUF1588" evidence="3">
    <location>
        <begin position="611"/>
        <end position="711"/>
    </location>
</feature>
<feature type="domain" description="DUF1587" evidence="2">
    <location>
        <begin position="139"/>
        <end position="202"/>
    </location>
</feature>
<name>A0A381U7L1_9ZZZZ</name>
<dbReference type="EMBL" id="UINC01005895">
    <property type="protein sequence ID" value="SVA24220.1"/>
    <property type="molecule type" value="Genomic_DNA"/>
</dbReference>